<dbReference type="Gene3D" id="1.10.287.810">
    <property type="entry name" value="Mitochondrial import inner membrane translocase subunit tim13 like domains"/>
    <property type="match status" value="1"/>
</dbReference>
<keyword evidence="1" id="KW-0496">Mitochondrion</keyword>
<dbReference type="SUPFAM" id="SSF144122">
    <property type="entry name" value="Tim10-like"/>
    <property type="match status" value="1"/>
</dbReference>
<dbReference type="GeneID" id="19957628"/>
<name>T0PW24_SAPDV</name>
<comment type="similarity">
    <text evidence="1">Belongs to the small Tim family.</text>
</comment>
<dbReference type="InterPro" id="IPR004217">
    <property type="entry name" value="Tim10-like"/>
</dbReference>
<evidence type="ECO:0000256" key="2">
    <source>
        <dbReference type="SAM" id="MobiDB-lite"/>
    </source>
</evidence>
<dbReference type="eggNOG" id="ENOG502S6Y1">
    <property type="taxonomic scope" value="Eukaryota"/>
</dbReference>
<comment type="domain">
    <text evidence="1">The twin CX3C motif contains 4 conserved Cys residues that form 2 disulfide bonds in the mitochondrial intermembrane space.</text>
</comment>
<dbReference type="InterPro" id="IPR035427">
    <property type="entry name" value="Tim10-like_dom_sf"/>
</dbReference>
<keyword evidence="5" id="KW-1185">Reference proteome</keyword>
<protein>
    <recommendedName>
        <fullName evidence="1">Mitochondrial import inner membrane translocase subunit</fullName>
    </recommendedName>
</protein>
<dbReference type="RefSeq" id="XP_008621347.1">
    <property type="nucleotide sequence ID" value="XM_008623125.1"/>
</dbReference>
<evidence type="ECO:0000259" key="3">
    <source>
        <dbReference type="Pfam" id="PF02953"/>
    </source>
</evidence>
<reference evidence="4 5" key="1">
    <citation type="submission" date="2012-04" db="EMBL/GenBank/DDBJ databases">
        <title>The Genome Sequence of Saprolegnia declina VS20.</title>
        <authorList>
            <consortium name="The Broad Institute Genome Sequencing Platform"/>
            <person name="Russ C."/>
            <person name="Nusbaum C."/>
            <person name="Tyler B."/>
            <person name="van West P."/>
            <person name="Dieguez-Uribeondo J."/>
            <person name="de Bruijn I."/>
            <person name="Tripathy S."/>
            <person name="Jiang R."/>
            <person name="Young S.K."/>
            <person name="Zeng Q."/>
            <person name="Gargeya S."/>
            <person name="Fitzgerald M."/>
            <person name="Haas B."/>
            <person name="Abouelleil A."/>
            <person name="Alvarado L."/>
            <person name="Arachchi H.M."/>
            <person name="Berlin A."/>
            <person name="Chapman S.B."/>
            <person name="Goldberg J."/>
            <person name="Griggs A."/>
            <person name="Gujja S."/>
            <person name="Hansen M."/>
            <person name="Howarth C."/>
            <person name="Imamovic A."/>
            <person name="Larimer J."/>
            <person name="McCowen C."/>
            <person name="Montmayeur A."/>
            <person name="Murphy C."/>
            <person name="Neiman D."/>
            <person name="Pearson M."/>
            <person name="Priest M."/>
            <person name="Roberts A."/>
            <person name="Saif S."/>
            <person name="Shea T."/>
            <person name="Sisk P."/>
            <person name="Sykes S."/>
            <person name="Wortman J."/>
            <person name="Nusbaum C."/>
            <person name="Birren B."/>
        </authorList>
    </citation>
    <scope>NUCLEOTIDE SEQUENCE [LARGE SCALE GENOMIC DNA]</scope>
    <source>
        <strain evidence="4 5">VS20</strain>
    </source>
</reference>
<dbReference type="GO" id="GO:0005743">
    <property type="term" value="C:mitochondrial inner membrane"/>
    <property type="evidence" value="ECO:0007669"/>
    <property type="project" value="UniProtKB-SubCell"/>
</dbReference>
<accession>T0PW24</accession>
<proteinExistence type="inferred from homology"/>
<organism evidence="4 5">
    <name type="scientific">Saprolegnia diclina (strain VS20)</name>
    <dbReference type="NCBI Taxonomy" id="1156394"/>
    <lineage>
        <taxon>Eukaryota</taxon>
        <taxon>Sar</taxon>
        <taxon>Stramenopiles</taxon>
        <taxon>Oomycota</taxon>
        <taxon>Saprolegniomycetes</taxon>
        <taxon>Saprolegniales</taxon>
        <taxon>Saprolegniaceae</taxon>
        <taxon>Saprolegnia</taxon>
    </lineage>
</organism>
<keyword evidence="1" id="KW-0999">Mitochondrion inner membrane</keyword>
<comment type="function">
    <text evidence="1">Mitochondrial intermembrane chaperone that participates in the import and insertion of some multi-pass transmembrane proteins into the mitochondrial inner membrane. Also required for the transfer of beta-barrel precursors from the TOM complex to the sorting and assembly machinery (SAM complex) of the outer membrane. Acts as a chaperone-like protein that protects the hydrophobic precursors from aggregation and guide them through the mitochondrial intermembrane space.</text>
</comment>
<feature type="domain" description="Tim10-like" evidence="3">
    <location>
        <begin position="47"/>
        <end position="108"/>
    </location>
</feature>
<evidence type="ECO:0000313" key="5">
    <source>
        <dbReference type="Proteomes" id="UP000030762"/>
    </source>
</evidence>
<keyword evidence="1" id="KW-0472">Membrane</keyword>
<dbReference type="Proteomes" id="UP000030762">
    <property type="component" value="Unassembled WGS sequence"/>
</dbReference>
<dbReference type="InParanoid" id="T0PW24"/>
<dbReference type="GO" id="GO:0015031">
    <property type="term" value="P:protein transport"/>
    <property type="evidence" value="ECO:0007669"/>
    <property type="project" value="UniProtKB-KW"/>
</dbReference>
<keyword evidence="1" id="KW-0143">Chaperone</keyword>
<keyword evidence="1" id="KW-0813">Transport</keyword>
<dbReference type="OMA" id="AIAWDKC"/>
<dbReference type="EMBL" id="JH767292">
    <property type="protein sequence ID" value="EQC25230.1"/>
    <property type="molecule type" value="Genomic_DNA"/>
</dbReference>
<dbReference type="AlphaFoldDB" id="T0PW24"/>
<keyword evidence="1" id="KW-1015">Disulfide bond</keyword>
<comment type="subcellular location">
    <subcellularLocation>
        <location evidence="1">Mitochondrion inner membrane</location>
        <topology evidence="1">Peripheral membrane protein</topology>
        <orientation evidence="1">Intermembrane side</orientation>
    </subcellularLocation>
</comment>
<keyword evidence="1" id="KW-0653">Protein transport</keyword>
<sequence length="111" mass="12077">MSWFGRGKSAAPAEETHFAEESSSFMHEESAPTNFAPISSGTSINDIVMEEQSKMLVQQAIASMTAIAWDKCSASKPDTQLASSEISCIHNVVASYLDSSQFIIRKLNSSR</sequence>
<dbReference type="OrthoDB" id="344165at2759"/>
<evidence type="ECO:0000256" key="1">
    <source>
        <dbReference type="RuleBase" id="RU367043"/>
    </source>
</evidence>
<evidence type="ECO:0000313" key="4">
    <source>
        <dbReference type="EMBL" id="EQC25230.1"/>
    </source>
</evidence>
<gene>
    <name evidence="4" type="ORF">SDRG_16901</name>
</gene>
<dbReference type="Pfam" id="PF02953">
    <property type="entry name" value="zf-Tim10_DDP"/>
    <property type="match status" value="1"/>
</dbReference>
<feature type="region of interest" description="Disordered" evidence="2">
    <location>
        <begin position="1"/>
        <end position="38"/>
    </location>
</feature>
<dbReference type="VEuPathDB" id="FungiDB:SDRG_16901"/>
<comment type="subunit">
    <text evidence="1">Heterohexamer.</text>
</comment>
<feature type="compositionally biased region" description="Basic and acidic residues" evidence="2">
    <location>
        <begin position="14"/>
        <end position="30"/>
    </location>
</feature>
<keyword evidence="1" id="KW-0811">Translocation</keyword>
<dbReference type="STRING" id="1156394.T0PW24"/>